<dbReference type="RefSeq" id="WP_200586164.1">
    <property type="nucleotide sequence ID" value="NZ_JAEHFY010000013.1"/>
</dbReference>
<organism evidence="2 3">
    <name type="scientific">Pedobacter segetis</name>
    <dbReference type="NCBI Taxonomy" id="2793069"/>
    <lineage>
        <taxon>Bacteria</taxon>
        <taxon>Pseudomonadati</taxon>
        <taxon>Bacteroidota</taxon>
        <taxon>Sphingobacteriia</taxon>
        <taxon>Sphingobacteriales</taxon>
        <taxon>Sphingobacteriaceae</taxon>
        <taxon>Pedobacter</taxon>
    </lineage>
</organism>
<accession>A0ABS1BKD5</accession>
<dbReference type="Gene3D" id="1.20.120.330">
    <property type="entry name" value="Nucleotidyltransferases domain 2"/>
    <property type="match status" value="1"/>
</dbReference>
<dbReference type="SUPFAM" id="SSF81593">
    <property type="entry name" value="Nucleotidyltransferase substrate binding subunit/domain"/>
    <property type="match status" value="1"/>
</dbReference>
<proteinExistence type="predicted"/>
<name>A0ABS1BKD5_9SPHI</name>
<comment type="caution">
    <text evidence="2">The sequence shown here is derived from an EMBL/GenBank/DDBJ whole genome shotgun (WGS) entry which is preliminary data.</text>
</comment>
<dbReference type="EMBL" id="JAEHFY010000013">
    <property type="protein sequence ID" value="MBK0383354.1"/>
    <property type="molecule type" value="Genomic_DNA"/>
</dbReference>
<dbReference type="Proteomes" id="UP000660024">
    <property type="component" value="Unassembled WGS sequence"/>
</dbReference>
<evidence type="ECO:0000313" key="3">
    <source>
        <dbReference type="Proteomes" id="UP000660024"/>
    </source>
</evidence>
<gene>
    <name evidence="2" type="ORF">I5M32_10315</name>
</gene>
<evidence type="ECO:0000259" key="1">
    <source>
        <dbReference type="Pfam" id="PF05168"/>
    </source>
</evidence>
<evidence type="ECO:0000313" key="2">
    <source>
        <dbReference type="EMBL" id="MBK0383354.1"/>
    </source>
</evidence>
<keyword evidence="3" id="KW-1185">Reference proteome</keyword>
<reference evidence="2 3" key="1">
    <citation type="submission" date="2020-12" db="EMBL/GenBank/DDBJ databases">
        <title>Bacterial novel species Pedobacter sp. SD-b isolated from soil.</title>
        <authorList>
            <person name="Jung H.-Y."/>
        </authorList>
    </citation>
    <scope>NUCLEOTIDE SEQUENCE [LARGE SCALE GENOMIC DNA]</scope>
    <source>
        <strain evidence="2 3">SD-b</strain>
    </source>
</reference>
<dbReference type="Pfam" id="PF05168">
    <property type="entry name" value="HEPN"/>
    <property type="match status" value="1"/>
</dbReference>
<feature type="domain" description="HEPN" evidence="1">
    <location>
        <begin position="11"/>
        <end position="110"/>
    </location>
</feature>
<sequence length="135" mass="15894">MNRRDLQELSKIRLREAKVLLDNKCFDGAYYLCGYSIECALKACIAKNTKKFDFPDKKIIDQSYTHDLLKLLKTAGLESELNKEDSEEFKINLNILRDWNETSRYSKNSKRKALDIYNSISDINNGILKWIQLHW</sequence>
<dbReference type="InterPro" id="IPR007842">
    <property type="entry name" value="HEPN_dom"/>
</dbReference>
<protein>
    <submittedName>
        <fullName evidence="2">HEPN domain-containing protein</fullName>
    </submittedName>
</protein>